<dbReference type="GO" id="GO:0005874">
    <property type="term" value="C:microtubule"/>
    <property type="evidence" value="ECO:0007669"/>
    <property type="project" value="UniProtKB-KW"/>
</dbReference>
<dbReference type="SUPFAM" id="SSF56672">
    <property type="entry name" value="DNA/RNA polymerases"/>
    <property type="match status" value="1"/>
</dbReference>
<dbReference type="Proteomes" id="UP001154078">
    <property type="component" value="Chromosome 7"/>
</dbReference>
<dbReference type="Gene3D" id="3.40.50.300">
    <property type="entry name" value="P-loop containing nucleotide triphosphate hydrolases"/>
    <property type="match status" value="3"/>
</dbReference>
<dbReference type="SUPFAM" id="SSF52540">
    <property type="entry name" value="P-loop containing nucleoside triphosphate hydrolases"/>
    <property type="match status" value="1"/>
</dbReference>
<evidence type="ECO:0000256" key="3">
    <source>
        <dbReference type="ARBA" id="ARBA00022701"/>
    </source>
</evidence>
<dbReference type="Gene3D" id="1.10.8.710">
    <property type="match status" value="1"/>
</dbReference>
<dbReference type="PANTHER" id="PTHR22878:SF73">
    <property type="entry name" value="DYNEIN AXONEMAL HEAVY CHAIN 1"/>
    <property type="match status" value="1"/>
</dbReference>
<evidence type="ECO:0000256" key="1">
    <source>
        <dbReference type="ARBA" id="ARBA00004430"/>
    </source>
</evidence>
<keyword evidence="2" id="KW-0963">Cytoplasm</keyword>
<keyword evidence="11" id="KW-0966">Cell projection</keyword>
<keyword evidence="7" id="KW-0175">Coiled coil</keyword>
<keyword evidence="14" id="KW-1185">Reference proteome</keyword>
<dbReference type="InterPro" id="IPR026983">
    <property type="entry name" value="DHC"/>
</dbReference>
<dbReference type="InterPro" id="IPR043157">
    <property type="entry name" value="Dynein_AAA1S"/>
</dbReference>
<dbReference type="OrthoDB" id="5593012at2759"/>
<dbReference type="EMBL" id="OV121138">
    <property type="protein sequence ID" value="CAH0560321.1"/>
    <property type="molecule type" value="Genomic_DNA"/>
</dbReference>
<protein>
    <recommendedName>
        <fullName evidence="12">Reverse transcriptase domain-containing protein</fullName>
    </recommendedName>
</protein>
<evidence type="ECO:0000256" key="10">
    <source>
        <dbReference type="ARBA" id="ARBA00023212"/>
    </source>
</evidence>
<dbReference type="FunFam" id="1.10.8.710:FF:000004">
    <property type="entry name" value="Dynein axonemal heavy chain 6"/>
    <property type="match status" value="1"/>
</dbReference>
<evidence type="ECO:0000256" key="4">
    <source>
        <dbReference type="ARBA" id="ARBA00022741"/>
    </source>
</evidence>
<dbReference type="GO" id="GO:0005524">
    <property type="term" value="F:ATP binding"/>
    <property type="evidence" value="ECO:0007669"/>
    <property type="project" value="UniProtKB-KW"/>
</dbReference>
<dbReference type="InterPro" id="IPR043502">
    <property type="entry name" value="DNA/RNA_pol_sf"/>
</dbReference>
<evidence type="ECO:0000256" key="11">
    <source>
        <dbReference type="ARBA" id="ARBA00023273"/>
    </source>
</evidence>
<feature type="domain" description="Reverse transcriptase" evidence="12">
    <location>
        <begin position="125"/>
        <end position="389"/>
    </location>
</feature>
<dbReference type="InterPro" id="IPR000477">
    <property type="entry name" value="RT_dom"/>
</dbReference>
<evidence type="ECO:0000313" key="14">
    <source>
        <dbReference type="Proteomes" id="UP001154078"/>
    </source>
</evidence>
<keyword evidence="5" id="KW-0067">ATP-binding</keyword>
<keyword evidence="8" id="KW-0969">Cilium</keyword>
<dbReference type="GO" id="GO:0071897">
    <property type="term" value="P:DNA biosynthetic process"/>
    <property type="evidence" value="ECO:0007669"/>
    <property type="project" value="UniProtKB-ARBA"/>
</dbReference>
<dbReference type="GO" id="GO:0045505">
    <property type="term" value="F:dynein intermediate chain binding"/>
    <property type="evidence" value="ECO:0007669"/>
    <property type="project" value="InterPro"/>
</dbReference>
<evidence type="ECO:0000313" key="13">
    <source>
        <dbReference type="EMBL" id="CAH0560321.1"/>
    </source>
</evidence>
<dbReference type="InterPro" id="IPR035699">
    <property type="entry name" value="AAA_6"/>
</dbReference>
<proteinExistence type="predicted"/>
<dbReference type="AlphaFoldDB" id="A0A9P0BC82"/>
<dbReference type="GO" id="GO:0005930">
    <property type="term" value="C:axoneme"/>
    <property type="evidence" value="ECO:0007669"/>
    <property type="project" value="UniProtKB-SubCell"/>
</dbReference>
<evidence type="ECO:0000256" key="8">
    <source>
        <dbReference type="ARBA" id="ARBA00023069"/>
    </source>
</evidence>
<dbReference type="InterPro" id="IPR027417">
    <property type="entry name" value="P-loop_NTPase"/>
</dbReference>
<dbReference type="FunFam" id="3.40.50.300:FF:000044">
    <property type="entry name" value="Dynein heavy chain 5, axonemal"/>
    <property type="match status" value="1"/>
</dbReference>
<evidence type="ECO:0000256" key="2">
    <source>
        <dbReference type="ARBA" id="ARBA00022490"/>
    </source>
</evidence>
<reference evidence="13" key="1">
    <citation type="submission" date="2021-12" db="EMBL/GenBank/DDBJ databases">
        <authorList>
            <person name="King R."/>
        </authorList>
    </citation>
    <scope>NUCLEOTIDE SEQUENCE</scope>
</reference>
<sequence length="914" mass="103710">MATSALHLKFGGAPAGPAGTGKTETTKDLAKAFAIQCVVFNCSDQLDFMAMGKFFKGLASSGAWACFDEFNRIDIEVLSVVAQQITTIQKAQQARLDRIFDGISIIILKQIQDKIAQPIAYITNLSVNSGLYPDCLKIASVVPIYKKGCQDSKENYRPISVLCALSKIIEKIIYNRMVDFLNKYNLITDSQHGFRKNFSTETAAIQLMQFVFDELDKGKHVMGLFYDLSKAFDTINASFLIEKLSKIGFRGKILEWLRSYVLNRQFKVKVNHSLSENFKNDLGVPQGSVLGPLLFSIYINDLPKFIMGKLTMYADDTSVVVSAPNPEKLKQYVDEVNNRFKKWCTRNRLILNSEKTEYLYFSLRLSGLSNLNNLNLKISKKVKFLGLIVDAQINWDNHIDNLCQKLSASNFALMTLNNSLSYTSLLNAYYGLFYSHISYNIIFWGKGTSANRVFIMQKRAIRIMFNLPAWSAENIAAVSESVEHNSSTSIRHRSQQLRLSRSSLQRILAKDLHFHAQQTMHSNETMKFLRTKCEGRVISRREDVMWPGRPCDLTPLDFFLWGFLKEKVYANIPRTVPKLKHEIRRVIDEIEPALCQNVIETFVIRINVFSFEGCEIALKESCAVFITMNPGYAGRTELPDNLKALFRPVSMMVPNYTLIAEISLFSFGFGNAKNMANKITTTFKLSSEQLSSQDHYDFGMRAVKTVIAVAGNLKRERPNMDERQIVLRALRDVNVPKFLRDDLKLFNGIVSDLFPRMVEEAVDYGILEKSIRNSCTVLGFEDVDAVACDFNNIVTRNDKGVNINFLLLILDYVKKVIQLYETTVVRHGLMLVGPTGSGKTKAAVGESFGNVLDQLIEAMSECSACHRIQQKIYAEIRVVHQHRELLYAPQPLCWFVIKNVHVIYVETNAITKNK</sequence>
<accession>A0A9P0BC82</accession>
<keyword evidence="9" id="KW-0505">Motor protein</keyword>
<keyword evidence="4" id="KW-0547">Nucleotide-binding</keyword>
<dbReference type="GO" id="GO:0007018">
    <property type="term" value="P:microtubule-based movement"/>
    <property type="evidence" value="ECO:0007669"/>
    <property type="project" value="InterPro"/>
</dbReference>
<evidence type="ECO:0000256" key="5">
    <source>
        <dbReference type="ARBA" id="ARBA00022840"/>
    </source>
</evidence>
<evidence type="ECO:0000256" key="7">
    <source>
        <dbReference type="ARBA" id="ARBA00023054"/>
    </source>
</evidence>
<evidence type="ECO:0000259" key="12">
    <source>
        <dbReference type="PROSITE" id="PS50878"/>
    </source>
</evidence>
<gene>
    <name evidence="13" type="ORF">MELIAE_LOCUS10084</name>
</gene>
<name>A0A9P0BC82_BRAAE</name>
<evidence type="ECO:0000256" key="9">
    <source>
        <dbReference type="ARBA" id="ARBA00023175"/>
    </source>
</evidence>
<keyword evidence="3" id="KW-0493">Microtubule</keyword>
<dbReference type="GO" id="GO:0051959">
    <property type="term" value="F:dynein light intermediate chain binding"/>
    <property type="evidence" value="ECO:0007669"/>
    <property type="project" value="InterPro"/>
</dbReference>
<dbReference type="CDD" id="cd01650">
    <property type="entry name" value="RT_nLTR_like"/>
    <property type="match status" value="1"/>
</dbReference>
<organism evidence="13 14">
    <name type="scientific">Brassicogethes aeneus</name>
    <name type="common">Rape pollen beetle</name>
    <name type="synonym">Meligethes aeneus</name>
    <dbReference type="NCBI Taxonomy" id="1431903"/>
    <lineage>
        <taxon>Eukaryota</taxon>
        <taxon>Metazoa</taxon>
        <taxon>Ecdysozoa</taxon>
        <taxon>Arthropoda</taxon>
        <taxon>Hexapoda</taxon>
        <taxon>Insecta</taxon>
        <taxon>Pterygota</taxon>
        <taxon>Neoptera</taxon>
        <taxon>Endopterygota</taxon>
        <taxon>Coleoptera</taxon>
        <taxon>Polyphaga</taxon>
        <taxon>Cucujiformia</taxon>
        <taxon>Nitidulidae</taxon>
        <taxon>Meligethinae</taxon>
        <taxon>Brassicogethes</taxon>
    </lineage>
</organism>
<keyword evidence="10" id="KW-0206">Cytoskeleton</keyword>
<keyword evidence="6" id="KW-0243">Dynein</keyword>
<evidence type="ECO:0000256" key="6">
    <source>
        <dbReference type="ARBA" id="ARBA00023017"/>
    </source>
</evidence>
<dbReference type="PROSITE" id="PS50878">
    <property type="entry name" value="RT_POL"/>
    <property type="match status" value="1"/>
</dbReference>
<comment type="subcellular location">
    <subcellularLocation>
        <location evidence="1">Cytoplasm</location>
        <location evidence="1">Cytoskeleton</location>
        <location evidence="1">Cilium axoneme</location>
    </subcellularLocation>
</comment>
<dbReference type="PANTHER" id="PTHR22878">
    <property type="entry name" value="DYNEIN HEAVY CHAIN 6, AXONEMAL-LIKE-RELATED"/>
    <property type="match status" value="1"/>
</dbReference>
<dbReference type="GO" id="GO:0030286">
    <property type="term" value="C:dynein complex"/>
    <property type="evidence" value="ECO:0007669"/>
    <property type="project" value="UniProtKB-KW"/>
</dbReference>
<dbReference type="Pfam" id="PF12774">
    <property type="entry name" value="AAA_6"/>
    <property type="match status" value="3"/>
</dbReference>
<dbReference type="Pfam" id="PF00078">
    <property type="entry name" value="RVT_1"/>
    <property type="match status" value="1"/>
</dbReference>